<name>A0A1M6PNT6_9ACTN</name>
<gene>
    <name evidence="5" type="ORF">SAMN05421803_113160</name>
</gene>
<dbReference type="InterPro" id="IPR018060">
    <property type="entry name" value="HTH_AraC"/>
</dbReference>
<evidence type="ECO:0000313" key="6">
    <source>
        <dbReference type="Proteomes" id="UP000184452"/>
    </source>
</evidence>
<dbReference type="InterPro" id="IPR009057">
    <property type="entry name" value="Homeodomain-like_sf"/>
</dbReference>
<dbReference type="PROSITE" id="PS01124">
    <property type="entry name" value="HTH_ARAC_FAMILY_2"/>
    <property type="match status" value="1"/>
</dbReference>
<evidence type="ECO:0000256" key="2">
    <source>
        <dbReference type="ARBA" id="ARBA00023125"/>
    </source>
</evidence>
<dbReference type="PANTHER" id="PTHR43280:SF28">
    <property type="entry name" value="HTH-TYPE TRANSCRIPTIONAL ACTIVATOR RHAS"/>
    <property type="match status" value="1"/>
</dbReference>
<dbReference type="SUPFAM" id="SSF46689">
    <property type="entry name" value="Homeodomain-like"/>
    <property type="match status" value="2"/>
</dbReference>
<evidence type="ECO:0000256" key="1">
    <source>
        <dbReference type="ARBA" id="ARBA00023015"/>
    </source>
</evidence>
<sequence length="265" mass="28800">MRESVRQAVSFIHRNYTEPITLSDISSEVFVSPFHFSRLFAQDIGISPGRYLGAVRMFEAKRLLVESSMNICDIVHSVGYSSVGTFTSRFTRLVGMSPREYRKPQVGRLMVAASKDFTRMPRPVELAGLHASAPRTTAPGTGCVRGLIEFPRPVPDGQVLVGVYAADVPQGRPVAYRVLPTAERMPFAVDGTPPGEWSLVALAVRNGTVTGGEAMIGSLPRRVTVRRDTNTWTRLSMRRMKATDVPLAVTLAPAPAAARASLACG</sequence>
<reference evidence="5 6" key="1">
    <citation type="submission" date="2016-11" db="EMBL/GenBank/DDBJ databases">
        <authorList>
            <person name="Jaros S."/>
            <person name="Januszkiewicz K."/>
            <person name="Wedrychowicz H."/>
        </authorList>
    </citation>
    <scope>NUCLEOTIDE SEQUENCE [LARGE SCALE GENOMIC DNA]</scope>
    <source>
        <strain evidence="5 6">CGMCC 4.5723</strain>
    </source>
</reference>
<dbReference type="InterPro" id="IPR020449">
    <property type="entry name" value="Tscrpt_reg_AraC-type_HTH"/>
</dbReference>
<evidence type="ECO:0000256" key="3">
    <source>
        <dbReference type="ARBA" id="ARBA00023163"/>
    </source>
</evidence>
<dbReference type="Pfam" id="PF12833">
    <property type="entry name" value="HTH_18"/>
    <property type="match status" value="1"/>
</dbReference>
<dbReference type="GO" id="GO:0043565">
    <property type="term" value="F:sequence-specific DNA binding"/>
    <property type="evidence" value="ECO:0007669"/>
    <property type="project" value="InterPro"/>
</dbReference>
<dbReference type="PANTHER" id="PTHR43280">
    <property type="entry name" value="ARAC-FAMILY TRANSCRIPTIONAL REGULATOR"/>
    <property type="match status" value="1"/>
</dbReference>
<keyword evidence="2 5" id="KW-0238">DNA-binding</keyword>
<dbReference type="STRING" id="758803.SAMN05421803_113160"/>
<accession>A0A1M6PNT6</accession>
<proteinExistence type="predicted"/>
<dbReference type="PRINTS" id="PR00032">
    <property type="entry name" value="HTHARAC"/>
</dbReference>
<dbReference type="EMBL" id="FQZK01000013">
    <property type="protein sequence ID" value="SHK09664.1"/>
    <property type="molecule type" value="Genomic_DNA"/>
</dbReference>
<dbReference type="RefSeq" id="WP_073381046.1">
    <property type="nucleotide sequence ID" value="NZ_FQZK01000013.1"/>
</dbReference>
<dbReference type="GO" id="GO:0003700">
    <property type="term" value="F:DNA-binding transcription factor activity"/>
    <property type="evidence" value="ECO:0007669"/>
    <property type="project" value="InterPro"/>
</dbReference>
<keyword evidence="3" id="KW-0804">Transcription</keyword>
<keyword evidence="1" id="KW-0805">Transcription regulation</keyword>
<dbReference type="AlphaFoldDB" id="A0A1M6PNT6"/>
<evidence type="ECO:0000259" key="4">
    <source>
        <dbReference type="PROSITE" id="PS01124"/>
    </source>
</evidence>
<dbReference type="Proteomes" id="UP000184452">
    <property type="component" value="Unassembled WGS sequence"/>
</dbReference>
<evidence type="ECO:0000313" key="5">
    <source>
        <dbReference type="EMBL" id="SHK09664.1"/>
    </source>
</evidence>
<dbReference type="Gene3D" id="1.10.10.60">
    <property type="entry name" value="Homeodomain-like"/>
    <property type="match status" value="2"/>
</dbReference>
<keyword evidence="6" id="KW-1185">Reference proteome</keyword>
<organism evidence="5 6">
    <name type="scientific">Nocardiopsis flavescens</name>
    <dbReference type="NCBI Taxonomy" id="758803"/>
    <lineage>
        <taxon>Bacteria</taxon>
        <taxon>Bacillati</taxon>
        <taxon>Actinomycetota</taxon>
        <taxon>Actinomycetes</taxon>
        <taxon>Streptosporangiales</taxon>
        <taxon>Nocardiopsidaceae</taxon>
        <taxon>Nocardiopsis</taxon>
    </lineage>
</organism>
<protein>
    <submittedName>
        <fullName evidence="5">AraC-type DNA-binding protein</fullName>
    </submittedName>
</protein>
<feature type="domain" description="HTH araC/xylS-type" evidence="4">
    <location>
        <begin position="6"/>
        <end position="104"/>
    </location>
</feature>
<dbReference type="SMART" id="SM00342">
    <property type="entry name" value="HTH_ARAC"/>
    <property type="match status" value="1"/>
</dbReference>
<dbReference type="OrthoDB" id="9816011at2"/>